<accession>A0A0R0I2C9</accession>
<keyword evidence="3" id="KW-1185">Reference proteome</keyword>
<protein>
    <recommendedName>
        <fullName evidence="4">C2 domain-containing protein</fullName>
    </recommendedName>
</protein>
<gene>
    <name evidence="1" type="ORF">GLYMA_10G100200</name>
</gene>
<proteinExistence type="predicted"/>
<dbReference type="AlphaFoldDB" id="A0A0R0I2C9"/>
<evidence type="ECO:0000313" key="1">
    <source>
        <dbReference type="EMBL" id="KRH33108.1"/>
    </source>
</evidence>
<dbReference type="EMBL" id="CM000843">
    <property type="protein sequence ID" value="KRH33108.1"/>
    <property type="molecule type" value="Genomic_DNA"/>
</dbReference>
<evidence type="ECO:0008006" key="4">
    <source>
        <dbReference type="Google" id="ProtNLM"/>
    </source>
</evidence>
<organism evidence="1">
    <name type="scientific">Glycine max</name>
    <name type="common">Soybean</name>
    <name type="synonym">Glycine hispida</name>
    <dbReference type="NCBI Taxonomy" id="3847"/>
    <lineage>
        <taxon>Eukaryota</taxon>
        <taxon>Viridiplantae</taxon>
        <taxon>Streptophyta</taxon>
        <taxon>Embryophyta</taxon>
        <taxon>Tracheophyta</taxon>
        <taxon>Spermatophyta</taxon>
        <taxon>Magnoliopsida</taxon>
        <taxon>eudicotyledons</taxon>
        <taxon>Gunneridae</taxon>
        <taxon>Pentapetalae</taxon>
        <taxon>rosids</taxon>
        <taxon>fabids</taxon>
        <taxon>Fabales</taxon>
        <taxon>Fabaceae</taxon>
        <taxon>Papilionoideae</taxon>
        <taxon>50 kb inversion clade</taxon>
        <taxon>NPAAA clade</taxon>
        <taxon>indigoferoid/millettioid clade</taxon>
        <taxon>Phaseoleae</taxon>
        <taxon>Glycine</taxon>
        <taxon>Glycine subgen. Soja</taxon>
    </lineage>
</organism>
<evidence type="ECO:0000313" key="2">
    <source>
        <dbReference type="EnsemblPlants" id="KRH33108"/>
    </source>
</evidence>
<dbReference type="PANTHER" id="PTHR47264">
    <property type="entry name" value="OS01G0128800 PROTEIN"/>
    <property type="match status" value="1"/>
</dbReference>
<reference evidence="2" key="2">
    <citation type="submission" date="2018-02" db="UniProtKB">
        <authorList>
            <consortium name="EnsemblPlants"/>
        </authorList>
    </citation>
    <scope>IDENTIFICATION</scope>
    <source>
        <strain evidence="2">Williams 82</strain>
    </source>
</reference>
<dbReference type="SUPFAM" id="SSF49562">
    <property type="entry name" value="C2 domain (Calcium/lipid-binding domain, CaLB)"/>
    <property type="match status" value="1"/>
</dbReference>
<reference evidence="1" key="3">
    <citation type="submission" date="2018-07" db="EMBL/GenBank/DDBJ databases">
        <title>WGS assembly of Glycine max.</title>
        <authorList>
            <person name="Schmutz J."/>
            <person name="Cannon S."/>
            <person name="Schlueter J."/>
            <person name="Ma J."/>
            <person name="Mitros T."/>
            <person name="Nelson W."/>
            <person name="Hyten D."/>
            <person name="Song Q."/>
            <person name="Thelen J."/>
            <person name="Cheng J."/>
            <person name="Xu D."/>
            <person name="Hellsten U."/>
            <person name="May G."/>
            <person name="Yu Y."/>
            <person name="Sakurai T."/>
            <person name="Umezawa T."/>
            <person name="Bhattacharyya M."/>
            <person name="Sandhu D."/>
            <person name="Valliyodan B."/>
            <person name="Lindquist E."/>
            <person name="Peto M."/>
            <person name="Grant D."/>
            <person name="Shu S."/>
            <person name="Goodstein D."/>
            <person name="Barry K."/>
            <person name="Futrell-Griggs M."/>
            <person name="Abernathy B."/>
            <person name="Du J."/>
            <person name="Tian Z."/>
            <person name="Zhu L."/>
            <person name="Gill N."/>
            <person name="Joshi T."/>
            <person name="Libault M."/>
            <person name="Sethuraman A."/>
            <person name="Zhang X."/>
            <person name="Shinozaki K."/>
            <person name="Nguyen H."/>
            <person name="Wing R."/>
            <person name="Cregan P."/>
            <person name="Specht J."/>
            <person name="Grimwood J."/>
            <person name="Rokhsar D."/>
            <person name="Stacey G."/>
            <person name="Shoemaker R."/>
            <person name="Jackson S."/>
        </authorList>
    </citation>
    <scope>NUCLEOTIDE SEQUENCE</scope>
    <source>
        <tissue evidence="1">Callus</tissue>
    </source>
</reference>
<sequence length="163" mass="18008">MAVFAVYYRFSWQMEGGDVPCGASQSATEFPGVSSWLVCFRESNLSKVVKKTKVALPTTSTTTILSGINHLNLMRMMCKCKFGRTGDGSIKVEWIPLEGVSSGELKLKIEAIKVEDQEGSRGSTNGWIELVVIEARDLIVADLRGTSDPYVRPYFIKNCKVFG</sequence>
<dbReference type="Gramene" id="KRH33108">
    <property type="protein sequence ID" value="KRH33108"/>
    <property type="gene ID" value="GLYMA_10G100200"/>
</dbReference>
<name>A0A0R0I2C9_SOYBN</name>
<dbReference type="EnsemblPlants" id="KRH33108">
    <property type="protein sequence ID" value="KRH33108"/>
    <property type="gene ID" value="GLYMA_10G100200"/>
</dbReference>
<dbReference type="Gene3D" id="2.60.40.150">
    <property type="entry name" value="C2 domain"/>
    <property type="match status" value="1"/>
</dbReference>
<reference evidence="1 2" key="1">
    <citation type="journal article" date="2010" name="Nature">
        <title>Genome sequence of the palaeopolyploid soybean.</title>
        <authorList>
            <person name="Schmutz J."/>
            <person name="Cannon S.B."/>
            <person name="Schlueter J."/>
            <person name="Ma J."/>
            <person name="Mitros T."/>
            <person name="Nelson W."/>
            <person name="Hyten D.L."/>
            <person name="Song Q."/>
            <person name="Thelen J.J."/>
            <person name="Cheng J."/>
            <person name="Xu D."/>
            <person name="Hellsten U."/>
            <person name="May G.D."/>
            <person name="Yu Y."/>
            <person name="Sakurai T."/>
            <person name="Umezawa T."/>
            <person name="Bhattacharyya M.K."/>
            <person name="Sandhu D."/>
            <person name="Valliyodan B."/>
            <person name="Lindquist E."/>
            <person name="Peto M."/>
            <person name="Grant D."/>
            <person name="Shu S."/>
            <person name="Goodstein D."/>
            <person name="Barry K."/>
            <person name="Futrell-Griggs M."/>
            <person name="Abernathy B."/>
            <person name="Du J."/>
            <person name="Tian Z."/>
            <person name="Zhu L."/>
            <person name="Gill N."/>
            <person name="Joshi T."/>
            <person name="Libault M."/>
            <person name="Sethuraman A."/>
            <person name="Zhang X.-C."/>
            <person name="Shinozaki K."/>
            <person name="Nguyen H.T."/>
            <person name="Wing R.A."/>
            <person name="Cregan P."/>
            <person name="Specht J."/>
            <person name="Grimwood J."/>
            <person name="Rokhsar D."/>
            <person name="Stacey G."/>
            <person name="Shoemaker R.C."/>
            <person name="Jackson S.A."/>
        </authorList>
    </citation>
    <scope>NUCLEOTIDE SEQUENCE</scope>
    <source>
        <strain evidence="2">cv. Williams 82</strain>
        <tissue evidence="1">Callus</tissue>
    </source>
</reference>
<dbReference type="InterPro" id="IPR035892">
    <property type="entry name" value="C2_domain_sf"/>
</dbReference>
<dbReference type="InParanoid" id="A0A0R0I2C9"/>
<dbReference type="PANTHER" id="PTHR47264:SF2">
    <property type="entry name" value="PLANT SYNAPTOTAGMIN"/>
    <property type="match status" value="1"/>
</dbReference>
<dbReference type="Proteomes" id="UP000008827">
    <property type="component" value="Chromosome 10"/>
</dbReference>
<evidence type="ECO:0000313" key="3">
    <source>
        <dbReference type="Proteomes" id="UP000008827"/>
    </source>
</evidence>
<dbReference type="STRING" id="3847.A0A0R0I2C9"/>
<dbReference type="PaxDb" id="3847-GLYMA10G21890.1"/>